<evidence type="ECO:0000259" key="10">
    <source>
        <dbReference type="PROSITE" id="PS50261"/>
    </source>
</evidence>
<keyword evidence="8" id="KW-0807">Transducer</keyword>
<dbReference type="GeneID" id="14866046"/>
<dbReference type="InterPro" id="IPR017981">
    <property type="entry name" value="GPCR_2-like_7TM"/>
</dbReference>
<protein>
    <submittedName>
        <fullName evidence="11">G-protein-coupled receptor family protein</fullName>
    </submittedName>
</protein>
<proteinExistence type="inferred from homology"/>
<dbReference type="AlphaFoldDB" id="F4QF09"/>
<feature type="transmembrane region" description="Helical" evidence="9">
    <location>
        <begin position="170"/>
        <end position="193"/>
    </location>
</feature>
<sequence>MDTTTIISDFIQVAANATSQVVCKVSNDEKMVAYIANLLASCLSIIGSSAIIINYIFFLPDTKRQQPLYKLILFLSIADFFGSLSICISQSVLLSRASINFFFVASFMWMSSLAFHTYWSSRQRSQVPLWVFQVVSWGVPTVMTAVMVGRDMITEDAESGWCQPNKVARWAFWFGPLLFSLAWNIILYAMILWQYRSSMSGSITTQFRKKNNNGYDDDPYSINQPTSPSNRFITEKKRKLHLKVAKRLGVYLLAFLICWVPDVFDNLLVQPNQYCQFYWLWLLQNITSPLQGFLNFIVYGVHSEFFFACVKSTEPQDIRSVYENKRQESKYLLGK</sequence>
<dbReference type="InterPro" id="IPR000832">
    <property type="entry name" value="GPCR_2_secretin-like"/>
</dbReference>
<feature type="transmembrane region" description="Helical" evidence="9">
    <location>
        <begin position="289"/>
        <end position="310"/>
    </location>
</feature>
<keyword evidence="7 11" id="KW-0675">Receptor</keyword>
<comment type="similarity">
    <text evidence="2">Belongs to the G-protein coupled receptor 5 family.</text>
</comment>
<evidence type="ECO:0000256" key="7">
    <source>
        <dbReference type="ARBA" id="ARBA00023170"/>
    </source>
</evidence>
<evidence type="ECO:0000313" key="12">
    <source>
        <dbReference type="Proteomes" id="UP000007797"/>
    </source>
</evidence>
<dbReference type="OrthoDB" id="19347at2759"/>
<feature type="transmembrane region" description="Helical" evidence="9">
    <location>
        <begin position="71"/>
        <end position="93"/>
    </location>
</feature>
<keyword evidence="12" id="KW-1185">Reference proteome</keyword>
<dbReference type="SUPFAM" id="SSF81321">
    <property type="entry name" value="Family A G protein-coupled receptor-like"/>
    <property type="match status" value="1"/>
</dbReference>
<evidence type="ECO:0000256" key="1">
    <source>
        <dbReference type="ARBA" id="ARBA00004141"/>
    </source>
</evidence>
<dbReference type="PROSITE" id="PS50261">
    <property type="entry name" value="G_PROTEIN_RECEP_F2_4"/>
    <property type="match status" value="1"/>
</dbReference>
<dbReference type="GO" id="GO:0004930">
    <property type="term" value="F:G protein-coupled receptor activity"/>
    <property type="evidence" value="ECO:0007669"/>
    <property type="project" value="UniProtKB-KW"/>
</dbReference>
<evidence type="ECO:0000256" key="8">
    <source>
        <dbReference type="ARBA" id="ARBA00023224"/>
    </source>
</evidence>
<dbReference type="Proteomes" id="UP000007797">
    <property type="component" value="Unassembled WGS sequence"/>
</dbReference>
<dbReference type="Pfam" id="PF00002">
    <property type="entry name" value="7tm_2"/>
    <property type="match status" value="1"/>
</dbReference>
<gene>
    <name evidence="11" type="ORF">DFA_11129</name>
</gene>
<organism evidence="11 12">
    <name type="scientific">Cavenderia fasciculata</name>
    <name type="common">Slime mold</name>
    <name type="synonym">Dictyostelium fasciculatum</name>
    <dbReference type="NCBI Taxonomy" id="261658"/>
    <lineage>
        <taxon>Eukaryota</taxon>
        <taxon>Amoebozoa</taxon>
        <taxon>Evosea</taxon>
        <taxon>Eumycetozoa</taxon>
        <taxon>Dictyostelia</taxon>
        <taxon>Acytosteliales</taxon>
        <taxon>Cavenderiaceae</taxon>
        <taxon>Cavenderia</taxon>
    </lineage>
</organism>
<dbReference type="PANTHER" id="PTHR23112">
    <property type="entry name" value="G PROTEIN-COUPLED RECEPTOR 157-RELATED"/>
    <property type="match status" value="1"/>
</dbReference>
<dbReference type="GO" id="GO:0005886">
    <property type="term" value="C:plasma membrane"/>
    <property type="evidence" value="ECO:0007669"/>
    <property type="project" value="TreeGrafter"/>
</dbReference>
<name>F4QF09_CACFS</name>
<feature type="transmembrane region" description="Helical" evidence="9">
    <location>
        <begin position="34"/>
        <end position="59"/>
    </location>
</feature>
<keyword evidence="4 9" id="KW-1133">Transmembrane helix</keyword>
<dbReference type="PRINTS" id="PR02001">
    <property type="entry name" value="GCR1CAMPR"/>
</dbReference>
<dbReference type="Gene3D" id="1.20.1070.10">
    <property type="entry name" value="Rhodopsin 7-helix transmembrane proteins"/>
    <property type="match status" value="1"/>
</dbReference>
<dbReference type="GO" id="GO:0007189">
    <property type="term" value="P:adenylate cyclase-activating G protein-coupled receptor signaling pathway"/>
    <property type="evidence" value="ECO:0007669"/>
    <property type="project" value="TreeGrafter"/>
</dbReference>
<keyword evidence="5" id="KW-0297">G-protein coupled receptor</keyword>
<dbReference type="InterPro" id="IPR022343">
    <property type="entry name" value="GCR1-cAMP_receptor"/>
</dbReference>
<evidence type="ECO:0000256" key="6">
    <source>
        <dbReference type="ARBA" id="ARBA00023136"/>
    </source>
</evidence>
<feature type="domain" description="G-protein coupled receptors family 2 profile 2" evidence="10">
    <location>
        <begin position="87"/>
        <end position="303"/>
    </location>
</feature>
<dbReference type="OMA" id="ASEYSWA"/>
<evidence type="ECO:0000313" key="11">
    <source>
        <dbReference type="EMBL" id="EGG13368.1"/>
    </source>
</evidence>
<evidence type="ECO:0000256" key="2">
    <source>
        <dbReference type="ARBA" id="ARBA00008360"/>
    </source>
</evidence>
<accession>F4QF09</accession>
<dbReference type="GO" id="GO:0007166">
    <property type="term" value="P:cell surface receptor signaling pathway"/>
    <property type="evidence" value="ECO:0007669"/>
    <property type="project" value="InterPro"/>
</dbReference>
<dbReference type="RefSeq" id="XP_004350072.1">
    <property type="nucleotide sequence ID" value="XM_004350022.1"/>
</dbReference>
<keyword evidence="6 9" id="KW-0472">Membrane</keyword>
<evidence type="ECO:0000256" key="3">
    <source>
        <dbReference type="ARBA" id="ARBA00022692"/>
    </source>
</evidence>
<dbReference type="PANTHER" id="PTHR23112:SF0">
    <property type="entry name" value="TRANSMEMBRANE PROTEIN 116"/>
    <property type="match status" value="1"/>
</dbReference>
<dbReference type="EMBL" id="GL883029">
    <property type="protein sequence ID" value="EGG13368.1"/>
    <property type="molecule type" value="Genomic_DNA"/>
</dbReference>
<evidence type="ECO:0000256" key="4">
    <source>
        <dbReference type="ARBA" id="ARBA00022989"/>
    </source>
</evidence>
<comment type="subcellular location">
    <subcellularLocation>
        <location evidence="1">Membrane</location>
        <topology evidence="1">Multi-pass membrane protein</topology>
    </subcellularLocation>
</comment>
<feature type="transmembrane region" description="Helical" evidence="9">
    <location>
        <begin position="248"/>
        <end position="269"/>
    </location>
</feature>
<keyword evidence="3 9" id="KW-0812">Transmembrane</keyword>
<feature type="transmembrane region" description="Helical" evidence="9">
    <location>
        <begin position="99"/>
        <end position="118"/>
    </location>
</feature>
<reference evidence="12" key="1">
    <citation type="journal article" date="2011" name="Genome Res.">
        <title>Phylogeny-wide analysis of social amoeba genomes highlights ancient origins for complex intercellular communication.</title>
        <authorList>
            <person name="Heidel A.J."/>
            <person name="Lawal H.M."/>
            <person name="Felder M."/>
            <person name="Schilde C."/>
            <person name="Helps N.R."/>
            <person name="Tunggal B."/>
            <person name="Rivero F."/>
            <person name="John U."/>
            <person name="Schleicher M."/>
            <person name="Eichinger L."/>
            <person name="Platzer M."/>
            <person name="Noegel A.A."/>
            <person name="Schaap P."/>
            <person name="Gloeckner G."/>
        </authorList>
    </citation>
    <scope>NUCLEOTIDE SEQUENCE [LARGE SCALE GENOMIC DNA]</scope>
    <source>
        <strain evidence="12">SH3</strain>
    </source>
</reference>
<dbReference type="KEGG" id="dfa:DFA_11129"/>
<evidence type="ECO:0000256" key="9">
    <source>
        <dbReference type="SAM" id="Phobius"/>
    </source>
</evidence>
<evidence type="ECO:0000256" key="5">
    <source>
        <dbReference type="ARBA" id="ARBA00023040"/>
    </source>
</evidence>
<feature type="transmembrane region" description="Helical" evidence="9">
    <location>
        <begin position="130"/>
        <end position="150"/>
    </location>
</feature>